<evidence type="ECO:0000313" key="3">
    <source>
        <dbReference type="Proteomes" id="UP000612055"/>
    </source>
</evidence>
<feature type="compositionally biased region" description="Low complexity" evidence="1">
    <location>
        <begin position="29"/>
        <end position="61"/>
    </location>
</feature>
<organism evidence="2 3">
    <name type="scientific">Edaphochlamys debaryana</name>
    <dbReference type="NCBI Taxonomy" id="47281"/>
    <lineage>
        <taxon>Eukaryota</taxon>
        <taxon>Viridiplantae</taxon>
        <taxon>Chlorophyta</taxon>
        <taxon>core chlorophytes</taxon>
        <taxon>Chlorophyceae</taxon>
        <taxon>CS clade</taxon>
        <taxon>Chlamydomonadales</taxon>
        <taxon>Chlamydomonadales incertae sedis</taxon>
        <taxon>Edaphochlamys</taxon>
    </lineage>
</organism>
<feature type="compositionally biased region" description="Gly residues" evidence="1">
    <location>
        <begin position="268"/>
        <end position="287"/>
    </location>
</feature>
<feature type="region of interest" description="Disordered" evidence="1">
    <location>
        <begin position="512"/>
        <end position="531"/>
    </location>
</feature>
<sequence>MAAGAGLPPLRKPSTRTVPPEEAPPLPSPVAMQAAAARLGTAGPADAASAAAEASASPAVASSVARSPFARSIFPDDVAASSPARTPATASPASSNFASAASFEDFASAFSSSPVLSDLTDSPSPMARSGSTSSAEPELEGDGWRPRAAAQVALELANASGVRPDTAGSGADSGQPSADVDCPCPPAVQSTAPAAQTDPGSMDCGVTLTASLLGALVDGSLGAGDPGGAPAAAPGAELVAALARSRLLDWAARALLAEGQRAVAAAPSGGGGACAGGEGAADTGGQGSDRVTTACVAVVHAVERLFGEPRLRSALHEASLPGPWLPFLLAAAAAAVCDEGAGDAVCGGGSWGLASEPVAAARALLGLPNRPTSPEGGAGGRVLELSPEPDNPAVYKVGVLRAWALAQVPGLGPLRRSFLPPQAVYTLCIRSCELLRAQLTDPSISHKLKAELEAGSGSQGAMLAARNPPPYSKNLGAALAAALAAAAAWEAVEQAASRLGHPPSRRLRSRGIALGPYPPGPPPPPAAQPDTAWPQRWWAASLACISSAAAESKVVRGTAEEEVMWGDVAALLRRQLTTGQLARPMPAGPLPPTAPVGVAGALSAGALSALIQLTRWQGRRIVYSAPAGSAVRSGAAGIATTPSPCATLLRWPGVAWLLASGAGGGANRPSDQLHRLLLAMLRDRYDPLSSSVQLWVTRAYLDASYAAEDPKALRRLVSSRDAVAEAALAWVSLTQGLLDAAPGPDPAVADVRQGPGGSHYRHAPAPRPQRPRVCAASSTLEPSDRSLNSGAGGDGYQPASAACLSRATALLTAAAEWRGLVFSLGSRGVLYLPAVMADAVGAHALLASVVGPPVRRLLRTMIARCPAEVRTALRAAPQVPTGRSRAYGGDQLTSELLKAFRTGGPLCDPPLAELLRRVRDSPAAAAAAAGAACGSTPAGAPALKGQGRGSGRSGLPVDAPVVEAQPVLLPMGELPVLADR</sequence>
<evidence type="ECO:0000313" key="2">
    <source>
        <dbReference type="EMBL" id="KAG2490858.1"/>
    </source>
</evidence>
<dbReference type="AlphaFoldDB" id="A0A836BX58"/>
<feature type="region of interest" description="Disordered" evidence="1">
    <location>
        <begin position="267"/>
        <end position="287"/>
    </location>
</feature>
<feature type="compositionally biased region" description="Polar residues" evidence="1">
    <location>
        <begin position="119"/>
        <end position="135"/>
    </location>
</feature>
<protein>
    <submittedName>
        <fullName evidence="2">Uncharacterized protein</fullName>
    </submittedName>
</protein>
<feature type="region of interest" description="Disordered" evidence="1">
    <location>
        <begin position="1"/>
        <end position="61"/>
    </location>
</feature>
<accession>A0A836BX58</accession>
<keyword evidence="3" id="KW-1185">Reference proteome</keyword>
<dbReference type="Proteomes" id="UP000612055">
    <property type="component" value="Unassembled WGS sequence"/>
</dbReference>
<feature type="region of interest" description="Disordered" evidence="1">
    <location>
        <begin position="113"/>
        <end position="143"/>
    </location>
</feature>
<gene>
    <name evidence="2" type="ORF">HYH03_010776</name>
</gene>
<evidence type="ECO:0000256" key="1">
    <source>
        <dbReference type="SAM" id="MobiDB-lite"/>
    </source>
</evidence>
<name>A0A836BX58_9CHLO</name>
<feature type="compositionally biased region" description="Pro residues" evidence="1">
    <location>
        <begin position="516"/>
        <end position="527"/>
    </location>
</feature>
<proteinExistence type="predicted"/>
<feature type="region of interest" description="Disordered" evidence="1">
    <location>
        <begin position="744"/>
        <end position="792"/>
    </location>
</feature>
<comment type="caution">
    <text evidence="2">The sequence shown here is derived from an EMBL/GenBank/DDBJ whole genome shotgun (WGS) entry which is preliminary data.</text>
</comment>
<dbReference type="EMBL" id="JAEHOE010000058">
    <property type="protein sequence ID" value="KAG2490858.1"/>
    <property type="molecule type" value="Genomic_DNA"/>
</dbReference>
<feature type="region of interest" description="Disordered" evidence="1">
    <location>
        <begin position="933"/>
        <end position="957"/>
    </location>
</feature>
<reference evidence="2" key="1">
    <citation type="journal article" date="2020" name="bioRxiv">
        <title>Comparative genomics of Chlamydomonas.</title>
        <authorList>
            <person name="Craig R.J."/>
            <person name="Hasan A.R."/>
            <person name="Ness R.W."/>
            <person name="Keightley P.D."/>
        </authorList>
    </citation>
    <scope>NUCLEOTIDE SEQUENCE</scope>
    <source>
        <strain evidence="2">CCAP 11/70</strain>
    </source>
</reference>
<feature type="region of interest" description="Disordered" evidence="1">
    <location>
        <begin position="160"/>
        <end position="199"/>
    </location>
</feature>
<feature type="compositionally biased region" description="Low complexity" evidence="1">
    <location>
        <begin position="933"/>
        <end position="942"/>
    </location>
</feature>
<feature type="compositionally biased region" description="Polar residues" evidence="1">
    <location>
        <begin position="777"/>
        <end position="789"/>
    </location>
</feature>